<dbReference type="EMBL" id="FUXU01000096">
    <property type="protein sequence ID" value="SKA67912.1"/>
    <property type="molecule type" value="Genomic_DNA"/>
</dbReference>
<dbReference type="PANTHER" id="PTHR44858">
    <property type="entry name" value="TETRATRICOPEPTIDE REPEAT PROTEIN 6"/>
    <property type="match status" value="1"/>
</dbReference>
<gene>
    <name evidence="4" type="ORF">SAMN02745132_04250</name>
</gene>
<dbReference type="InterPro" id="IPR019734">
    <property type="entry name" value="TPR_rpt"/>
</dbReference>
<dbReference type="GO" id="GO:0009279">
    <property type="term" value="C:cell outer membrane"/>
    <property type="evidence" value="ECO:0007669"/>
    <property type="project" value="TreeGrafter"/>
</dbReference>
<dbReference type="AlphaFoldDB" id="A0A1T4VSE1"/>
<dbReference type="PROSITE" id="PS50005">
    <property type="entry name" value="TPR"/>
    <property type="match status" value="2"/>
</dbReference>
<dbReference type="InterPro" id="IPR011990">
    <property type="entry name" value="TPR-like_helical_dom_sf"/>
</dbReference>
<evidence type="ECO:0000256" key="2">
    <source>
        <dbReference type="ARBA" id="ARBA00022803"/>
    </source>
</evidence>
<keyword evidence="2 3" id="KW-0802">TPR repeat</keyword>
<evidence type="ECO:0000256" key="1">
    <source>
        <dbReference type="ARBA" id="ARBA00022737"/>
    </source>
</evidence>
<dbReference type="Pfam" id="PF13432">
    <property type="entry name" value="TPR_16"/>
    <property type="match status" value="1"/>
</dbReference>
<keyword evidence="5" id="KW-1185">Reference proteome</keyword>
<dbReference type="SUPFAM" id="SSF48439">
    <property type="entry name" value="Protein prenylyltransferase"/>
    <property type="match status" value="1"/>
</dbReference>
<organism evidence="4 5">
    <name type="scientific">Enterovibrio nigricans DSM 22720</name>
    <dbReference type="NCBI Taxonomy" id="1121868"/>
    <lineage>
        <taxon>Bacteria</taxon>
        <taxon>Pseudomonadati</taxon>
        <taxon>Pseudomonadota</taxon>
        <taxon>Gammaproteobacteria</taxon>
        <taxon>Vibrionales</taxon>
        <taxon>Vibrionaceae</taxon>
        <taxon>Enterovibrio</taxon>
    </lineage>
</organism>
<keyword evidence="1" id="KW-0677">Repeat</keyword>
<dbReference type="SMART" id="SM00028">
    <property type="entry name" value="TPR"/>
    <property type="match status" value="4"/>
</dbReference>
<sequence>MISNKWLELYQYIQQNIETLPQESDVVELLNDRLMFLSAQFVTDETAKKKNQQDWLEHEAFTLVMSDVLQHLSLMKSHLTFLFETLMAAQLCQLAMVTINAHKSLLSDDEYTCKCGLVYQQLGDYDMAKTAFEESLSLNAENAMTLCHLGFNYLFQGQTEDAIHYFEQSVETAPDFVGGYQNLAGVYYQNGDFALAAQNAELAFSKDTSLVSTYITAISSYIALGEKAKADEWVNAAFEHNVSSMELVRLAGIAAHQSGRLEEALEALNHYLAHKPESFDVLNIRAHVKADLKLYAELEEDIVQLRVFEPNDEWSLEQLFLCYFHTERWNEAQAVMVQLNRLAPRYKITYRDELNTIKKKLSIDVLELS</sequence>
<name>A0A1T4VSE1_9GAMM</name>
<accession>A0A1T4VSE1</accession>
<dbReference type="Proteomes" id="UP000190162">
    <property type="component" value="Unassembled WGS sequence"/>
</dbReference>
<evidence type="ECO:0000313" key="5">
    <source>
        <dbReference type="Proteomes" id="UP000190162"/>
    </source>
</evidence>
<dbReference type="OrthoDB" id="6198593at2"/>
<dbReference type="PANTHER" id="PTHR44858:SF1">
    <property type="entry name" value="UDP-N-ACETYLGLUCOSAMINE--PEPTIDE N-ACETYLGLUCOSAMINYLTRANSFERASE SPINDLY-RELATED"/>
    <property type="match status" value="1"/>
</dbReference>
<dbReference type="Pfam" id="PF13424">
    <property type="entry name" value="TPR_12"/>
    <property type="match status" value="1"/>
</dbReference>
<protein>
    <submittedName>
        <fullName evidence="4">Tetratricopeptide repeat-containing protein</fullName>
    </submittedName>
</protein>
<evidence type="ECO:0000313" key="4">
    <source>
        <dbReference type="EMBL" id="SKA67912.1"/>
    </source>
</evidence>
<dbReference type="Gene3D" id="1.25.40.10">
    <property type="entry name" value="Tetratricopeptide repeat domain"/>
    <property type="match status" value="2"/>
</dbReference>
<feature type="repeat" description="TPR" evidence="3">
    <location>
        <begin position="143"/>
        <end position="176"/>
    </location>
</feature>
<feature type="repeat" description="TPR" evidence="3">
    <location>
        <begin position="109"/>
        <end position="142"/>
    </location>
</feature>
<proteinExistence type="predicted"/>
<reference evidence="5" key="1">
    <citation type="submission" date="2017-02" db="EMBL/GenBank/DDBJ databases">
        <authorList>
            <person name="Varghese N."/>
            <person name="Submissions S."/>
        </authorList>
    </citation>
    <scope>NUCLEOTIDE SEQUENCE [LARGE SCALE GENOMIC DNA]</scope>
    <source>
        <strain evidence="5">DSM 22720</strain>
    </source>
</reference>
<dbReference type="GO" id="GO:0046813">
    <property type="term" value="P:receptor-mediated virion attachment to host cell"/>
    <property type="evidence" value="ECO:0007669"/>
    <property type="project" value="TreeGrafter"/>
</dbReference>
<dbReference type="InterPro" id="IPR050498">
    <property type="entry name" value="Ycf3"/>
</dbReference>
<dbReference type="RefSeq" id="WP_078754351.1">
    <property type="nucleotide sequence ID" value="NZ_FUXU01000096.1"/>
</dbReference>
<evidence type="ECO:0000256" key="3">
    <source>
        <dbReference type="PROSITE-ProRule" id="PRU00339"/>
    </source>
</evidence>
<dbReference type="SUPFAM" id="SSF48452">
    <property type="entry name" value="TPR-like"/>
    <property type="match status" value="1"/>
</dbReference>